<dbReference type="GO" id="GO:0005829">
    <property type="term" value="C:cytosol"/>
    <property type="evidence" value="ECO:0007669"/>
    <property type="project" value="TreeGrafter"/>
</dbReference>
<gene>
    <name evidence="4" type="ORF">g.46549</name>
</gene>
<dbReference type="PANTHER" id="PTHR14024:SF49">
    <property type="entry name" value="LIPID STORAGE DROPLETS SURFACE-BINDING PROTEIN 1"/>
    <property type="match status" value="1"/>
</dbReference>
<comment type="subcellular location">
    <subcellularLocation>
        <location evidence="1">Lipid droplet</location>
    </subcellularLocation>
</comment>
<evidence type="ECO:0000256" key="3">
    <source>
        <dbReference type="ARBA" id="ARBA00022677"/>
    </source>
</evidence>
<dbReference type="PANTHER" id="PTHR14024">
    <property type="entry name" value="PERILIPIN"/>
    <property type="match status" value="1"/>
</dbReference>
<reference evidence="4" key="1">
    <citation type="submission" date="2015-11" db="EMBL/GenBank/DDBJ databases">
        <title>De novo transcriptome assembly of four potential Pierce s Disease insect vectors from Arizona vineyards.</title>
        <authorList>
            <person name="Tassone E.E."/>
        </authorList>
    </citation>
    <scope>NUCLEOTIDE SEQUENCE</scope>
</reference>
<dbReference type="GO" id="GO:0005811">
    <property type="term" value="C:lipid droplet"/>
    <property type="evidence" value="ECO:0007669"/>
    <property type="project" value="UniProtKB-SubCell"/>
</dbReference>
<dbReference type="GO" id="GO:0010890">
    <property type="term" value="P:positive regulation of triglyceride storage"/>
    <property type="evidence" value="ECO:0007669"/>
    <property type="project" value="TreeGrafter"/>
</dbReference>
<dbReference type="Pfam" id="PF03036">
    <property type="entry name" value="Perilipin"/>
    <property type="match status" value="1"/>
</dbReference>
<accession>A0A1B6FM94</accession>
<name>A0A1B6FM94_9HEMI</name>
<dbReference type="EMBL" id="GECZ01018462">
    <property type="protein sequence ID" value="JAS51307.1"/>
    <property type="molecule type" value="Transcribed_RNA"/>
</dbReference>
<evidence type="ECO:0000256" key="2">
    <source>
        <dbReference type="ARBA" id="ARBA00006311"/>
    </source>
</evidence>
<keyword evidence="3" id="KW-0551">Lipid droplet</keyword>
<protein>
    <submittedName>
        <fullName evidence="4">Uncharacterized protein</fullName>
    </submittedName>
</protein>
<evidence type="ECO:0000313" key="4">
    <source>
        <dbReference type="EMBL" id="JAS51307.1"/>
    </source>
</evidence>
<dbReference type="GO" id="GO:0019915">
    <property type="term" value="P:lipid storage"/>
    <property type="evidence" value="ECO:0007669"/>
    <property type="project" value="TreeGrafter"/>
</dbReference>
<proteinExistence type="inferred from homology"/>
<organism evidence="4">
    <name type="scientific">Cuerna arida</name>
    <dbReference type="NCBI Taxonomy" id="1464854"/>
    <lineage>
        <taxon>Eukaryota</taxon>
        <taxon>Metazoa</taxon>
        <taxon>Ecdysozoa</taxon>
        <taxon>Arthropoda</taxon>
        <taxon>Hexapoda</taxon>
        <taxon>Insecta</taxon>
        <taxon>Pterygota</taxon>
        <taxon>Neoptera</taxon>
        <taxon>Paraneoptera</taxon>
        <taxon>Hemiptera</taxon>
        <taxon>Auchenorrhyncha</taxon>
        <taxon>Membracoidea</taxon>
        <taxon>Cicadellidae</taxon>
        <taxon>Cicadellinae</taxon>
        <taxon>Proconiini</taxon>
        <taxon>Cuerna</taxon>
    </lineage>
</organism>
<dbReference type="InterPro" id="IPR004279">
    <property type="entry name" value="Perilipin"/>
</dbReference>
<dbReference type="AlphaFoldDB" id="A0A1B6FM94"/>
<evidence type="ECO:0000256" key="1">
    <source>
        <dbReference type="ARBA" id="ARBA00004502"/>
    </source>
</evidence>
<feature type="non-terminal residue" evidence="4">
    <location>
        <position position="150"/>
    </location>
</feature>
<sequence>MENQQFDFVAVQRISRIPIVESSVNVANIVYQKFKTMSPILNWTLNMTEATISKAAQTATPIVTQFQGPIKRVDSLLCDSLDYVEKKIPVVKLQPNEILGTMIYYINDNVLTLFNESPKDKPGDDDRSLEFTDCLTDSPYFRDNLHKHEE</sequence>
<comment type="similarity">
    <text evidence="2">Belongs to the perilipin family.</text>
</comment>